<comment type="caution">
    <text evidence="2">The sequence shown here is derived from an EMBL/GenBank/DDBJ whole genome shotgun (WGS) entry which is preliminary data.</text>
</comment>
<evidence type="ECO:0008006" key="4">
    <source>
        <dbReference type="Google" id="ProtNLM"/>
    </source>
</evidence>
<evidence type="ECO:0000256" key="1">
    <source>
        <dbReference type="SAM" id="SignalP"/>
    </source>
</evidence>
<evidence type="ECO:0000313" key="2">
    <source>
        <dbReference type="EMBL" id="MBD7955684.1"/>
    </source>
</evidence>
<proteinExistence type="predicted"/>
<reference evidence="2 3" key="1">
    <citation type="submission" date="2020-08" db="EMBL/GenBank/DDBJ databases">
        <title>A Genomic Blueprint of the Chicken Gut Microbiome.</title>
        <authorList>
            <person name="Gilroy R."/>
            <person name="Ravi A."/>
            <person name="Getino M."/>
            <person name="Pursley I."/>
            <person name="Horton D.L."/>
            <person name="Alikhan N.-F."/>
            <person name="Baker D."/>
            <person name="Gharbi K."/>
            <person name="Hall N."/>
            <person name="Watson M."/>
            <person name="Adriaenssens E.M."/>
            <person name="Foster-Nyarko E."/>
            <person name="Jarju S."/>
            <person name="Secka A."/>
            <person name="Antonio M."/>
            <person name="Oren A."/>
            <person name="Chaudhuri R."/>
            <person name="La Ragione R.M."/>
            <person name="Hildebrand F."/>
            <person name="Pallen M.J."/>
        </authorList>
    </citation>
    <scope>NUCLEOTIDE SEQUENCE [LARGE SCALE GENOMIC DNA]</scope>
    <source>
        <strain evidence="2 3">Sa5BUN4</strain>
    </source>
</reference>
<dbReference type="RefSeq" id="WP_042614277.1">
    <property type="nucleotide sequence ID" value="NZ_JACHQY010000003.1"/>
</dbReference>
<dbReference type="PROSITE" id="PS51257">
    <property type="entry name" value="PROKAR_LIPOPROTEIN"/>
    <property type="match status" value="1"/>
</dbReference>
<feature type="signal peptide" evidence="1">
    <location>
        <begin position="1"/>
        <end position="24"/>
    </location>
</feature>
<feature type="chain" id="PRO_5036484609" description="Lipoprotein" evidence="1">
    <location>
        <begin position="25"/>
        <end position="108"/>
    </location>
</feature>
<dbReference type="EMBL" id="JACSQS010000021">
    <property type="protein sequence ID" value="MBD7955684.1"/>
    <property type="molecule type" value="Genomic_DNA"/>
</dbReference>
<sequence>MKSAVISLASITLLVALTGCSTIAAKTNVLDDDKIKSQSAGALGYEPSQLTLVSRRTEGTNTYANLKASDGKEFVCIINGGNLLSMGMTNPPACNKKGEPIKASPFQR</sequence>
<evidence type="ECO:0000313" key="3">
    <source>
        <dbReference type="Proteomes" id="UP000636938"/>
    </source>
</evidence>
<keyword evidence="3" id="KW-1185">Reference proteome</keyword>
<accession>A0A8X8K4Y5</accession>
<keyword evidence="1" id="KW-0732">Signal</keyword>
<organism evidence="2 3">
    <name type="scientific">Stenotrophomonas lacuserhaii</name>
    <dbReference type="NCBI Taxonomy" id="2760084"/>
    <lineage>
        <taxon>Bacteria</taxon>
        <taxon>Pseudomonadati</taxon>
        <taxon>Pseudomonadota</taxon>
        <taxon>Gammaproteobacteria</taxon>
        <taxon>Lysobacterales</taxon>
        <taxon>Lysobacteraceae</taxon>
        <taxon>Stenotrophomonas</taxon>
    </lineage>
</organism>
<gene>
    <name evidence="2" type="ORF">H9654_15910</name>
</gene>
<name>A0A8X8K4Y5_9GAMM</name>
<dbReference type="AlphaFoldDB" id="A0A8X8K4Y5"/>
<dbReference type="Proteomes" id="UP000636938">
    <property type="component" value="Unassembled WGS sequence"/>
</dbReference>
<protein>
    <recommendedName>
        <fullName evidence="4">Lipoprotein</fullName>
    </recommendedName>
</protein>